<dbReference type="EMBL" id="BMJH01000001">
    <property type="protein sequence ID" value="GGC53216.1"/>
    <property type="molecule type" value="Genomic_DNA"/>
</dbReference>
<dbReference type="FunFam" id="3.40.50.300:FF:000134">
    <property type="entry name" value="Iron-enterobactin ABC transporter ATP-binding protein"/>
    <property type="match status" value="1"/>
</dbReference>
<dbReference type="GO" id="GO:0016887">
    <property type="term" value="F:ATP hydrolysis activity"/>
    <property type="evidence" value="ECO:0007669"/>
    <property type="project" value="InterPro"/>
</dbReference>
<reference evidence="5" key="1">
    <citation type="journal article" date="2014" name="Int. J. Syst. Evol. Microbiol.">
        <title>Complete genome sequence of Corynebacterium casei LMG S-19264T (=DSM 44701T), isolated from a smear-ripened cheese.</title>
        <authorList>
            <consortium name="US DOE Joint Genome Institute (JGI-PGF)"/>
            <person name="Walter F."/>
            <person name="Albersmeier A."/>
            <person name="Kalinowski J."/>
            <person name="Ruckert C."/>
        </authorList>
    </citation>
    <scope>NUCLEOTIDE SEQUENCE</scope>
    <source>
        <strain evidence="5">CGMCC 1.15478</strain>
    </source>
</reference>
<dbReference type="PROSITE" id="PS00211">
    <property type="entry name" value="ABC_TRANSPORTER_1"/>
    <property type="match status" value="1"/>
</dbReference>
<dbReference type="Proteomes" id="UP000641514">
    <property type="component" value="Unassembled WGS sequence"/>
</dbReference>
<dbReference type="InterPro" id="IPR017871">
    <property type="entry name" value="ABC_transporter-like_CS"/>
</dbReference>
<feature type="domain" description="ABC transporter" evidence="4">
    <location>
        <begin position="3"/>
        <end position="235"/>
    </location>
</feature>
<dbReference type="InterPro" id="IPR027417">
    <property type="entry name" value="P-loop_NTPase"/>
</dbReference>
<dbReference type="CDD" id="cd03214">
    <property type="entry name" value="ABC_Iron-Siderophores_B12_Hemin"/>
    <property type="match status" value="1"/>
</dbReference>
<dbReference type="SMART" id="SM00382">
    <property type="entry name" value="AAA"/>
    <property type="match status" value="1"/>
</dbReference>
<dbReference type="Pfam" id="PF00005">
    <property type="entry name" value="ABC_tran"/>
    <property type="match status" value="1"/>
</dbReference>
<dbReference type="AlphaFoldDB" id="A0A916X9D7"/>
<gene>
    <name evidence="5" type="ORF">GCM10011410_01950</name>
</gene>
<dbReference type="InterPro" id="IPR003593">
    <property type="entry name" value="AAA+_ATPase"/>
</dbReference>
<keyword evidence="3 5" id="KW-0067">ATP-binding</keyword>
<accession>A0A916X9D7</accession>
<keyword evidence="1" id="KW-0813">Transport</keyword>
<dbReference type="Gene3D" id="3.40.50.300">
    <property type="entry name" value="P-loop containing nucleotide triphosphate hydrolases"/>
    <property type="match status" value="1"/>
</dbReference>
<proteinExistence type="predicted"/>
<keyword evidence="6" id="KW-1185">Reference proteome</keyword>
<reference evidence="5" key="2">
    <citation type="submission" date="2020-09" db="EMBL/GenBank/DDBJ databases">
        <authorList>
            <person name="Sun Q."/>
            <person name="Zhou Y."/>
        </authorList>
    </citation>
    <scope>NUCLEOTIDE SEQUENCE</scope>
    <source>
        <strain evidence="5">CGMCC 1.15478</strain>
    </source>
</reference>
<evidence type="ECO:0000313" key="5">
    <source>
        <dbReference type="EMBL" id="GGC53216.1"/>
    </source>
</evidence>
<dbReference type="PANTHER" id="PTHR42794">
    <property type="entry name" value="HEMIN IMPORT ATP-BINDING PROTEIN HMUV"/>
    <property type="match status" value="1"/>
</dbReference>
<evidence type="ECO:0000256" key="3">
    <source>
        <dbReference type="ARBA" id="ARBA00022840"/>
    </source>
</evidence>
<evidence type="ECO:0000259" key="4">
    <source>
        <dbReference type="PROSITE" id="PS50893"/>
    </source>
</evidence>
<dbReference type="GO" id="GO:0005524">
    <property type="term" value="F:ATP binding"/>
    <property type="evidence" value="ECO:0007669"/>
    <property type="project" value="UniProtKB-KW"/>
</dbReference>
<sequence length="264" mass="28347">MRVHIEDLTVTLDGKRVVHGVNLDVQPGRFIGLLGPNGSGKSSLLRTVYRVHKPSSGTVRIDGLDLRDLSARETARLVAVMTQELAQDFPLTALEVALLGRVPHQRGFGGDSRYDLDLAHDTLESVGAGHLKGRLFAALSGGEKQRILLARALVQETPVLILDEPTNHLDIGFQLELMTMIRERGLTTIAALHDLNLAATFCDDVVVLNDGGVAASGTPHNVLTPELISDVFGVAAHTLIHPSDGRPVIAFSTQQCTAQVTSHT</sequence>
<dbReference type="InterPro" id="IPR003439">
    <property type="entry name" value="ABC_transporter-like_ATP-bd"/>
</dbReference>
<dbReference type="PANTHER" id="PTHR42794:SF2">
    <property type="entry name" value="ABC TRANSPORTER ATP-BINDING PROTEIN"/>
    <property type="match status" value="1"/>
</dbReference>
<evidence type="ECO:0000256" key="1">
    <source>
        <dbReference type="ARBA" id="ARBA00022448"/>
    </source>
</evidence>
<evidence type="ECO:0000313" key="6">
    <source>
        <dbReference type="Proteomes" id="UP000641514"/>
    </source>
</evidence>
<dbReference type="RefSeq" id="WP_188669810.1">
    <property type="nucleotide sequence ID" value="NZ_BMJH01000001.1"/>
</dbReference>
<keyword evidence="2" id="KW-0547">Nucleotide-binding</keyword>
<dbReference type="PROSITE" id="PS50893">
    <property type="entry name" value="ABC_TRANSPORTER_2"/>
    <property type="match status" value="1"/>
</dbReference>
<comment type="caution">
    <text evidence="5">The sequence shown here is derived from an EMBL/GenBank/DDBJ whole genome shotgun (WGS) entry which is preliminary data.</text>
</comment>
<organism evidence="5 6">
    <name type="scientific">Hoyosella rhizosphaerae</name>
    <dbReference type="NCBI Taxonomy" id="1755582"/>
    <lineage>
        <taxon>Bacteria</taxon>
        <taxon>Bacillati</taxon>
        <taxon>Actinomycetota</taxon>
        <taxon>Actinomycetes</taxon>
        <taxon>Mycobacteriales</taxon>
        <taxon>Hoyosellaceae</taxon>
        <taxon>Hoyosella</taxon>
    </lineage>
</organism>
<evidence type="ECO:0000256" key="2">
    <source>
        <dbReference type="ARBA" id="ARBA00022741"/>
    </source>
</evidence>
<protein>
    <submittedName>
        <fullName evidence="5">ABC transporter ATP-binding protein</fullName>
    </submittedName>
</protein>
<name>A0A916X9D7_9ACTN</name>
<dbReference type="SUPFAM" id="SSF52540">
    <property type="entry name" value="P-loop containing nucleoside triphosphate hydrolases"/>
    <property type="match status" value="1"/>
</dbReference>